<evidence type="ECO:0000313" key="2">
    <source>
        <dbReference type="Proteomes" id="UP001267710"/>
    </source>
</evidence>
<evidence type="ECO:0000313" key="1">
    <source>
        <dbReference type="EMBL" id="MDR6213160.1"/>
    </source>
</evidence>
<gene>
    <name evidence="1" type="ORF">QE399_000849</name>
</gene>
<name>A0ABU1I7H4_9BURK</name>
<sequence length="280" mass="30381">MTQPAPHAPAGPAQAPAPDYAAFLDHQLGLQRFPIASYRIGAEQVWVKRAGASVGPWGYRALGLFATLLGLQALRPVPNRGGREAIATEVRRMHELAARGLRVPEVLAAAPDGFLMRHLGVPGMEAPSLGNAMEAAVPAGPQAVLALWRQGLEALTHVHAQGLCLSQAFARNMVLCPDGALAYVDFEDDPQAALPLPVCQVRDMLCYAHSTAIYLRQTGALEEARTDWAAWLQAPHQLPEARAVLATTARRLAWLRLLPQDRRWGRDAQRVRAAYDLLAP</sequence>
<proteinExistence type="predicted"/>
<dbReference type="RefSeq" id="WP_309826463.1">
    <property type="nucleotide sequence ID" value="NZ_JAVIZX010000001.1"/>
</dbReference>
<evidence type="ECO:0008006" key="3">
    <source>
        <dbReference type="Google" id="ProtNLM"/>
    </source>
</evidence>
<organism evidence="1 2">
    <name type="scientific">Paracidovorax wautersii</name>
    <dbReference type="NCBI Taxonomy" id="1177982"/>
    <lineage>
        <taxon>Bacteria</taxon>
        <taxon>Pseudomonadati</taxon>
        <taxon>Pseudomonadota</taxon>
        <taxon>Betaproteobacteria</taxon>
        <taxon>Burkholderiales</taxon>
        <taxon>Comamonadaceae</taxon>
        <taxon>Paracidovorax</taxon>
    </lineage>
</organism>
<comment type="caution">
    <text evidence="1">The sequence shown here is derived from an EMBL/GenBank/DDBJ whole genome shotgun (WGS) entry which is preliminary data.</text>
</comment>
<accession>A0ABU1I7H4</accession>
<dbReference type="EMBL" id="JAVIZX010000001">
    <property type="protein sequence ID" value="MDR6213160.1"/>
    <property type="molecule type" value="Genomic_DNA"/>
</dbReference>
<reference evidence="1 2" key="1">
    <citation type="submission" date="2023-08" db="EMBL/GenBank/DDBJ databases">
        <title>Functional and genomic diversity of the sorghum phyllosphere microbiome.</title>
        <authorList>
            <person name="Shade A."/>
        </authorList>
    </citation>
    <scope>NUCLEOTIDE SEQUENCE [LARGE SCALE GENOMIC DNA]</scope>
    <source>
        <strain evidence="1 2">SORGH_AS_0335</strain>
    </source>
</reference>
<keyword evidence="2" id="KW-1185">Reference proteome</keyword>
<dbReference type="Proteomes" id="UP001267710">
    <property type="component" value="Unassembled WGS sequence"/>
</dbReference>
<protein>
    <recommendedName>
        <fullName evidence="3">tRNA A-37 threonylcarbamoyl transferase component Bud32</fullName>
    </recommendedName>
</protein>